<sequence>MAASKPATERLSRRFPKFKIKTAIVGDSLIRHVFNHFDPSNTSAPGFVSYGGAMFEDVLATLEYLPTGVETLVLHVGTVDIARRGSAAAVAELKRTVERIRQRRPEMKTILLSLPLPRAPNRRRGGANRNFVRWFNAEAQRYAREVRQLCRGGVLGPRIFYIDHGFLTLPPWRFLAADGLHASFEGVAVLAQHFKERLRYHRPRWASAPRLTEETDNHDQASPPAGLPPCPPCPPCLPCPQRPPRPTPSRAPPVPERRYMTRLATKAASQPSREAEN</sequence>
<comment type="caution">
    <text evidence="2">The sequence shown here is derived from an EMBL/GenBank/DDBJ whole genome shotgun (WGS) entry which is preliminary data.</text>
</comment>
<dbReference type="Proteomes" id="UP000821853">
    <property type="component" value="Chromosome 2"/>
</dbReference>
<dbReference type="EMBL" id="JABSTR010000004">
    <property type="protein sequence ID" value="KAH9366766.1"/>
    <property type="molecule type" value="Genomic_DNA"/>
</dbReference>
<dbReference type="AlphaFoldDB" id="A0A9J6FKJ2"/>
<evidence type="ECO:0000313" key="3">
    <source>
        <dbReference type="Proteomes" id="UP000821853"/>
    </source>
</evidence>
<dbReference type="OMA" id="TMPRTPQ"/>
<organism evidence="2 3">
    <name type="scientific">Haemaphysalis longicornis</name>
    <name type="common">Bush tick</name>
    <dbReference type="NCBI Taxonomy" id="44386"/>
    <lineage>
        <taxon>Eukaryota</taxon>
        <taxon>Metazoa</taxon>
        <taxon>Ecdysozoa</taxon>
        <taxon>Arthropoda</taxon>
        <taxon>Chelicerata</taxon>
        <taxon>Arachnida</taxon>
        <taxon>Acari</taxon>
        <taxon>Parasitiformes</taxon>
        <taxon>Ixodida</taxon>
        <taxon>Ixodoidea</taxon>
        <taxon>Ixodidae</taxon>
        <taxon>Haemaphysalinae</taxon>
        <taxon>Haemaphysalis</taxon>
    </lineage>
</organism>
<dbReference type="VEuPathDB" id="VectorBase:HLOH_043412"/>
<evidence type="ECO:0000256" key="1">
    <source>
        <dbReference type="SAM" id="MobiDB-lite"/>
    </source>
</evidence>
<name>A0A9J6FKJ2_HAELO</name>
<keyword evidence="3" id="KW-1185">Reference proteome</keyword>
<dbReference type="InterPro" id="IPR036514">
    <property type="entry name" value="SGNH_hydro_sf"/>
</dbReference>
<proteinExistence type="predicted"/>
<accession>A0A9J6FKJ2</accession>
<dbReference type="OrthoDB" id="6532122at2759"/>
<reference evidence="2 3" key="1">
    <citation type="journal article" date="2020" name="Cell">
        <title>Large-Scale Comparative Analyses of Tick Genomes Elucidate Their Genetic Diversity and Vector Capacities.</title>
        <authorList>
            <consortium name="Tick Genome and Microbiome Consortium (TIGMIC)"/>
            <person name="Jia N."/>
            <person name="Wang J."/>
            <person name="Shi W."/>
            <person name="Du L."/>
            <person name="Sun Y."/>
            <person name="Zhan W."/>
            <person name="Jiang J.F."/>
            <person name="Wang Q."/>
            <person name="Zhang B."/>
            <person name="Ji P."/>
            <person name="Bell-Sakyi L."/>
            <person name="Cui X.M."/>
            <person name="Yuan T.T."/>
            <person name="Jiang B.G."/>
            <person name="Yang W.F."/>
            <person name="Lam T.T."/>
            <person name="Chang Q.C."/>
            <person name="Ding S.J."/>
            <person name="Wang X.J."/>
            <person name="Zhu J.G."/>
            <person name="Ruan X.D."/>
            <person name="Zhao L."/>
            <person name="Wei J.T."/>
            <person name="Ye R.Z."/>
            <person name="Que T.C."/>
            <person name="Du C.H."/>
            <person name="Zhou Y.H."/>
            <person name="Cheng J.X."/>
            <person name="Dai P.F."/>
            <person name="Guo W.B."/>
            <person name="Han X.H."/>
            <person name="Huang E.J."/>
            <person name="Li L.F."/>
            <person name="Wei W."/>
            <person name="Gao Y.C."/>
            <person name="Liu J.Z."/>
            <person name="Shao H.Z."/>
            <person name="Wang X."/>
            <person name="Wang C.C."/>
            <person name="Yang T.C."/>
            <person name="Huo Q.B."/>
            <person name="Li W."/>
            <person name="Chen H.Y."/>
            <person name="Chen S.E."/>
            <person name="Zhou L.G."/>
            <person name="Ni X.B."/>
            <person name="Tian J.H."/>
            <person name="Sheng Y."/>
            <person name="Liu T."/>
            <person name="Pan Y.S."/>
            <person name="Xia L.Y."/>
            <person name="Li J."/>
            <person name="Zhao F."/>
            <person name="Cao W.C."/>
        </authorList>
    </citation>
    <scope>NUCLEOTIDE SEQUENCE [LARGE SCALE GENOMIC DNA]</scope>
    <source>
        <strain evidence="2">HaeL-2018</strain>
    </source>
</reference>
<evidence type="ECO:0008006" key="4">
    <source>
        <dbReference type="Google" id="ProtNLM"/>
    </source>
</evidence>
<dbReference type="SUPFAM" id="SSF52266">
    <property type="entry name" value="SGNH hydrolase"/>
    <property type="match status" value="1"/>
</dbReference>
<feature type="compositionally biased region" description="Polar residues" evidence="1">
    <location>
        <begin position="267"/>
        <end position="277"/>
    </location>
</feature>
<gene>
    <name evidence="2" type="ORF">HPB48_012453</name>
</gene>
<protein>
    <recommendedName>
        <fullName evidence="4">SGNH hydrolase-type esterase domain-containing protein</fullName>
    </recommendedName>
</protein>
<evidence type="ECO:0000313" key="2">
    <source>
        <dbReference type="EMBL" id="KAH9366766.1"/>
    </source>
</evidence>
<feature type="region of interest" description="Disordered" evidence="1">
    <location>
        <begin position="232"/>
        <end position="277"/>
    </location>
</feature>
<dbReference type="Gene3D" id="3.40.50.1110">
    <property type="entry name" value="SGNH hydrolase"/>
    <property type="match status" value="1"/>
</dbReference>
<feature type="compositionally biased region" description="Pro residues" evidence="1">
    <location>
        <begin position="232"/>
        <end position="254"/>
    </location>
</feature>